<reference evidence="2 3" key="1">
    <citation type="submission" date="2020-08" db="EMBL/GenBank/DDBJ databases">
        <title>Genome public.</title>
        <authorList>
            <person name="Liu C."/>
            <person name="Sun Q."/>
        </authorList>
    </citation>
    <scope>NUCLEOTIDE SEQUENCE [LARGE SCALE GENOMIC DNA]</scope>
    <source>
        <strain evidence="2 3">BX1</strain>
    </source>
</reference>
<comment type="similarity">
    <text evidence="1">Belongs to the LacAB/RpiB family.</text>
</comment>
<sequence length="156" mass="16609">MKITIAADPGGVELKNVVKKHLLDLGHEVCDKGGEKDAPVLYPVVGDLVAKDVQSGAADRGIVFCGTGMGVSIVANKHKGVYCAVVESIFAAYNCREINNANMLALGGGLVGTTLGLKIVDTFLNTEWKADADEARAKRLEGFFAAIRTVEDEQFR</sequence>
<organism evidence="2 3">
    <name type="scientific">Yanshouia hominis</name>
    <dbReference type="NCBI Taxonomy" id="2763673"/>
    <lineage>
        <taxon>Bacteria</taxon>
        <taxon>Bacillati</taxon>
        <taxon>Bacillota</taxon>
        <taxon>Clostridia</taxon>
        <taxon>Eubacteriales</taxon>
        <taxon>Oscillospiraceae</taxon>
        <taxon>Yanshouia</taxon>
    </lineage>
</organism>
<keyword evidence="2" id="KW-0413">Isomerase</keyword>
<dbReference type="PANTHER" id="PTHR30345">
    <property type="entry name" value="RIBOSE-5-PHOSPHATE ISOMERASE B"/>
    <property type="match status" value="1"/>
</dbReference>
<dbReference type="PANTHER" id="PTHR30345:SF0">
    <property type="entry name" value="DNA DAMAGE-REPAIR_TOLERATION PROTEIN DRT102"/>
    <property type="match status" value="1"/>
</dbReference>
<dbReference type="Gene3D" id="3.40.1400.10">
    <property type="entry name" value="Sugar-phosphate isomerase, RpiB/LacA/LacB"/>
    <property type="match status" value="1"/>
</dbReference>
<dbReference type="Proteomes" id="UP000658131">
    <property type="component" value="Unassembled WGS sequence"/>
</dbReference>
<name>A0ABR7NMY2_9FIRM</name>
<dbReference type="Pfam" id="PF02502">
    <property type="entry name" value="LacAB_rpiB"/>
    <property type="match status" value="1"/>
</dbReference>
<accession>A0ABR7NMY2</accession>
<dbReference type="EMBL" id="JACRTB010000037">
    <property type="protein sequence ID" value="MBC8577570.1"/>
    <property type="molecule type" value="Genomic_DNA"/>
</dbReference>
<proteinExistence type="inferred from homology"/>
<dbReference type="InterPro" id="IPR036569">
    <property type="entry name" value="RpiB_LacA_LacB_sf"/>
</dbReference>
<evidence type="ECO:0000256" key="1">
    <source>
        <dbReference type="ARBA" id="ARBA00008754"/>
    </source>
</evidence>
<dbReference type="NCBIfam" id="NF004051">
    <property type="entry name" value="PRK05571.1"/>
    <property type="match status" value="1"/>
</dbReference>
<protein>
    <submittedName>
        <fullName evidence="2">RpiB/LacA/LacB family sugar-phosphate isomerase</fullName>
    </submittedName>
</protein>
<dbReference type="NCBIfam" id="TIGR00689">
    <property type="entry name" value="rpiB_lacA_lacB"/>
    <property type="match status" value="1"/>
</dbReference>
<evidence type="ECO:0000313" key="2">
    <source>
        <dbReference type="EMBL" id="MBC8577570.1"/>
    </source>
</evidence>
<dbReference type="RefSeq" id="WP_262400962.1">
    <property type="nucleotide sequence ID" value="NZ_JACRTB010000037.1"/>
</dbReference>
<dbReference type="SUPFAM" id="SSF89623">
    <property type="entry name" value="Ribose/Galactose isomerase RpiB/AlsB"/>
    <property type="match status" value="1"/>
</dbReference>
<keyword evidence="3" id="KW-1185">Reference proteome</keyword>
<dbReference type="PIRSF" id="PIRSF005384">
    <property type="entry name" value="RpiB_LacA_B"/>
    <property type="match status" value="1"/>
</dbReference>
<gene>
    <name evidence="2" type="ORF">H8717_14310</name>
</gene>
<dbReference type="GO" id="GO:0016853">
    <property type="term" value="F:isomerase activity"/>
    <property type="evidence" value="ECO:0007669"/>
    <property type="project" value="UniProtKB-KW"/>
</dbReference>
<dbReference type="InterPro" id="IPR003500">
    <property type="entry name" value="RpiB_LacA_LacB"/>
</dbReference>
<evidence type="ECO:0000313" key="3">
    <source>
        <dbReference type="Proteomes" id="UP000658131"/>
    </source>
</evidence>
<comment type="caution">
    <text evidence="2">The sequence shown here is derived from an EMBL/GenBank/DDBJ whole genome shotgun (WGS) entry which is preliminary data.</text>
</comment>